<sequence length="133" mass="15025">MAFQSPSSLSHDHKTSAMKDIKNPDDSEILPQVPTYWTRVSKRVSSFIVGPRSMYASSIFEVDNPFEYSNYLSQPKPSKKISSSDDDMKRNETKVVIQRKPVETKKDETGNLTKEEERSLSRASTATFGQTEG</sequence>
<feature type="compositionally biased region" description="Basic and acidic residues" evidence="1">
    <location>
        <begin position="10"/>
        <end position="25"/>
    </location>
</feature>
<comment type="caution">
    <text evidence="2">The sequence shown here is derived from an EMBL/GenBank/DDBJ whole genome shotgun (WGS) entry which is preliminary data.</text>
</comment>
<reference evidence="2 3" key="1">
    <citation type="journal article" date="2018" name="IMA Fungus">
        <title>IMA Genome-F 9: Draft genome sequence of Annulohypoxylon stygium, Aspergillus mulundensis, Berkeleyomyces basicola (syn. Thielaviopsis basicola), Ceratocystis smalleyi, two Cercospora beticola strains, Coleophoma cylindrospora, Fusarium fracticaudum, Phialophora cf. hyalina, and Morchella septimelata.</title>
        <authorList>
            <person name="Wingfield B.D."/>
            <person name="Bills G.F."/>
            <person name="Dong Y."/>
            <person name="Huang W."/>
            <person name="Nel W.J."/>
            <person name="Swalarsk-Parry B.S."/>
            <person name="Vaghefi N."/>
            <person name="Wilken P.M."/>
            <person name="An Z."/>
            <person name="de Beer Z.W."/>
            <person name="De Vos L."/>
            <person name="Chen L."/>
            <person name="Duong T.A."/>
            <person name="Gao Y."/>
            <person name="Hammerbacher A."/>
            <person name="Kikkert J.R."/>
            <person name="Li Y."/>
            <person name="Li H."/>
            <person name="Li K."/>
            <person name="Li Q."/>
            <person name="Liu X."/>
            <person name="Ma X."/>
            <person name="Naidoo K."/>
            <person name="Pethybridge S.J."/>
            <person name="Sun J."/>
            <person name="Steenkamp E.T."/>
            <person name="van der Nest M.A."/>
            <person name="van Wyk S."/>
            <person name="Wingfield M.J."/>
            <person name="Xiong C."/>
            <person name="Yue Q."/>
            <person name="Zhang X."/>
        </authorList>
    </citation>
    <scope>NUCLEOTIDE SEQUENCE [LARGE SCALE GENOMIC DNA]</scope>
    <source>
        <strain evidence="2 3">BP6252</strain>
    </source>
</reference>
<dbReference type="EMBL" id="PDLM01000028">
    <property type="protein sequence ID" value="RDW56772.1"/>
    <property type="molecule type" value="Genomic_DNA"/>
</dbReference>
<organism evidence="2 3">
    <name type="scientific">Coleophoma cylindrospora</name>
    <dbReference type="NCBI Taxonomy" id="1849047"/>
    <lineage>
        <taxon>Eukaryota</taxon>
        <taxon>Fungi</taxon>
        <taxon>Dikarya</taxon>
        <taxon>Ascomycota</taxon>
        <taxon>Pezizomycotina</taxon>
        <taxon>Leotiomycetes</taxon>
        <taxon>Helotiales</taxon>
        <taxon>Dermateaceae</taxon>
        <taxon>Coleophoma</taxon>
    </lineage>
</organism>
<feature type="region of interest" description="Disordered" evidence="1">
    <location>
        <begin position="1"/>
        <end position="29"/>
    </location>
</feature>
<proteinExistence type="predicted"/>
<feature type="compositionally biased region" description="Polar residues" evidence="1">
    <location>
        <begin position="121"/>
        <end position="133"/>
    </location>
</feature>
<keyword evidence="3" id="KW-1185">Reference proteome</keyword>
<evidence type="ECO:0000313" key="3">
    <source>
        <dbReference type="Proteomes" id="UP000256645"/>
    </source>
</evidence>
<dbReference type="Proteomes" id="UP000256645">
    <property type="component" value="Unassembled WGS sequence"/>
</dbReference>
<protein>
    <submittedName>
        <fullName evidence="2">Uncharacterized protein</fullName>
    </submittedName>
</protein>
<accession>A0A3D8Q4N6</accession>
<dbReference type="AlphaFoldDB" id="A0A3D8Q4N6"/>
<gene>
    <name evidence="2" type="ORF">BP6252_13956</name>
</gene>
<feature type="compositionally biased region" description="Basic and acidic residues" evidence="1">
    <location>
        <begin position="82"/>
        <end position="93"/>
    </location>
</feature>
<feature type="region of interest" description="Disordered" evidence="1">
    <location>
        <begin position="71"/>
        <end position="133"/>
    </location>
</feature>
<feature type="compositionally biased region" description="Basic and acidic residues" evidence="1">
    <location>
        <begin position="100"/>
        <end position="120"/>
    </location>
</feature>
<evidence type="ECO:0000256" key="1">
    <source>
        <dbReference type="SAM" id="MobiDB-lite"/>
    </source>
</evidence>
<evidence type="ECO:0000313" key="2">
    <source>
        <dbReference type="EMBL" id="RDW56772.1"/>
    </source>
</evidence>
<dbReference type="OrthoDB" id="10439403at2759"/>
<name>A0A3D8Q4N6_9HELO</name>